<proteinExistence type="predicted"/>
<comment type="caution">
    <text evidence="2">The sequence shown here is derived from an EMBL/GenBank/DDBJ whole genome shotgun (WGS) entry which is preliminary data.</text>
</comment>
<dbReference type="InterPro" id="IPR025452">
    <property type="entry name" value="DUF4218"/>
</dbReference>
<dbReference type="PANTHER" id="PTHR48258:SF4">
    <property type="entry name" value="DUF4216 DOMAIN-CONTAINING PROTEIN"/>
    <property type="match status" value="1"/>
</dbReference>
<keyword evidence="3" id="KW-1185">Reference proteome</keyword>
<dbReference type="AlphaFoldDB" id="A0ABD2TY02"/>
<evidence type="ECO:0000313" key="2">
    <source>
        <dbReference type="EMBL" id="KAL3361327.1"/>
    </source>
</evidence>
<dbReference type="Pfam" id="PF13960">
    <property type="entry name" value="DUF4218"/>
    <property type="match status" value="1"/>
</dbReference>
<dbReference type="EMBL" id="JBJKTR010000008">
    <property type="protein sequence ID" value="KAL3361327.1"/>
    <property type="molecule type" value="Genomic_DNA"/>
</dbReference>
<feature type="domain" description="DUF4218" evidence="1">
    <location>
        <begin position="1"/>
        <end position="95"/>
    </location>
</feature>
<dbReference type="Proteomes" id="UP001627284">
    <property type="component" value="Unassembled WGS sequence"/>
</dbReference>
<organism evidence="2 3">
    <name type="scientific">Solanum stoloniferum</name>
    <dbReference type="NCBI Taxonomy" id="62892"/>
    <lineage>
        <taxon>Eukaryota</taxon>
        <taxon>Viridiplantae</taxon>
        <taxon>Streptophyta</taxon>
        <taxon>Embryophyta</taxon>
        <taxon>Tracheophyta</taxon>
        <taxon>Spermatophyta</taxon>
        <taxon>Magnoliopsida</taxon>
        <taxon>eudicotyledons</taxon>
        <taxon>Gunneridae</taxon>
        <taxon>Pentapetalae</taxon>
        <taxon>asterids</taxon>
        <taxon>lamiids</taxon>
        <taxon>Solanales</taxon>
        <taxon>Solanaceae</taxon>
        <taxon>Solanoideae</taxon>
        <taxon>Solaneae</taxon>
        <taxon>Solanum</taxon>
    </lineage>
</organism>
<feature type="non-terminal residue" evidence="2">
    <location>
        <position position="324"/>
    </location>
</feature>
<evidence type="ECO:0000259" key="1">
    <source>
        <dbReference type="Pfam" id="PF13960"/>
    </source>
</evidence>
<protein>
    <recommendedName>
        <fullName evidence="1">DUF4218 domain-containing protein</fullName>
    </recommendedName>
</protein>
<reference evidence="2 3" key="1">
    <citation type="submission" date="2024-05" db="EMBL/GenBank/DDBJ databases">
        <title>De novo assembly of an allotetraploid wild potato.</title>
        <authorList>
            <person name="Hosaka A.J."/>
        </authorList>
    </citation>
    <scope>NUCLEOTIDE SEQUENCE [LARGE SCALE GENOMIC DNA]</scope>
    <source>
        <tissue evidence="2">Young leaves</tissue>
    </source>
</reference>
<dbReference type="PANTHER" id="PTHR48258">
    <property type="entry name" value="DUF4218 DOMAIN-CONTAINING PROTEIN-RELATED"/>
    <property type="match status" value="1"/>
</dbReference>
<name>A0ABD2TY02_9SOLN</name>
<sequence>MEENIPLILCKLQRIFPPGLFDSMEHLMIHLPYEARVCGPVQYRWMYPFERFLNKIKKTIKNKSRVEGSICQASYFASHYFESHVLTSNNRVDRNDDLITKNATQPTLSVFNLSGRSYGKKKGNIRWLDDKEVVAAQLHVLINCDKVKPFLNLYEKAWRDTYNDLTYDIIDKQIEADFPRWFKEYVNSNPQEISQDSYLRILAMGPLRQARSWSVYFTNGNKFYTASWGEGKSTYNSGVCVSGTGQDGTINEYYGVLKEIIELEWPMAPFMKLVLFYFDWFDTSKHGMKVDIHFCIVDVRKRGIYSKFDPFIYAENKHMKVRSA</sequence>
<dbReference type="EMBL" id="JBJKTR010000008">
    <property type="protein sequence ID" value="KAL3361326.1"/>
    <property type="molecule type" value="Genomic_DNA"/>
</dbReference>
<evidence type="ECO:0000313" key="3">
    <source>
        <dbReference type="Proteomes" id="UP001627284"/>
    </source>
</evidence>
<gene>
    <name evidence="2" type="ORF">AABB24_014301</name>
</gene>
<accession>A0ABD2TY02</accession>